<name>A0A1H6S6X9_9LACT</name>
<feature type="domain" description="NodB homology" evidence="3">
    <location>
        <begin position="77"/>
        <end position="248"/>
    </location>
</feature>
<proteinExistence type="predicted"/>
<dbReference type="InterPro" id="IPR002509">
    <property type="entry name" value="NODB_dom"/>
</dbReference>
<dbReference type="STRING" id="1130080.SAMN04488113_1077"/>
<dbReference type="RefSeq" id="WP_091633469.1">
    <property type="nucleotide sequence ID" value="NZ_FNYW01000007.1"/>
</dbReference>
<evidence type="ECO:0000259" key="3">
    <source>
        <dbReference type="PROSITE" id="PS51677"/>
    </source>
</evidence>
<accession>A0A1H6S6X9</accession>
<dbReference type="InterPro" id="IPR051398">
    <property type="entry name" value="Polysacch_Deacetylase"/>
</dbReference>
<evidence type="ECO:0000313" key="5">
    <source>
        <dbReference type="Proteomes" id="UP000198564"/>
    </source>
</evidence>
<dbReference type="InterPro" id="IPR011330">
    <property type="entry name" value="Glyco_hydro/deAcase_b/a-brl"/>
</dbReference>
<evidence type="ECO:0000256" key="2">
    <source>
        <dbReference type="ARBA" id="ARBA00022729"/>
    </source>
</evidence>
<dbReference type="Gene3D" id="3.20.20.370">
    <property type="entry name" value="Glycoside hydrolase/deacetylase"/>
    <property type="match status" value="1"/>
</dbReference>
<sequence>MFTTLVFHEVRPKSEIASGQRAISVADGYQDSLPMPLYNSLDYFCEILNELKGTGYHFLSLDEIKGFYYENRELPKKSILITFDDCYQSQKKYAYPILKKMGIRAVSFEPTGWVYGEEKAYKEESSVVLSFKELEEMGDVFTYANHTHHYHQREGVEKSRIMWESKTSFMQDLKKCNQYVEAKDVFAYPFGIYNQSSVQTLRESDFKLAFTTEPGINTRETPPLELHRNIVIEDLPIEKFRDMLGEKK</sequence>
<protein>
    <submittedName>
        <fullName evidence="4">Polysaccharide deacetylase</fullName>
    </submittedName>
</protein>
<dbReference type="GO" id="GO:0005576">
    <property type="term" value="C:extracellular region"/>
    <property type="evidence" value="ECO:0007669"/>
    <property type="project" value="UniProtKB-SubCell"/>
</dbReference>
<dbReference type="OrthoDB" id="9778320at2"/>
<dbReference type="Pfam" id="PF01522">
    <property type="entry name" value="Polysacc_deac_1"/>
    <property type="match status" value="1"/>
</dbReference>
<evidence type="ECO:0000256" key="1">
    <source>
        <dbReference type="ARBA" id="ARBA00004613"/>
    </source>
</evidence>
<dbReference type="SUPFAM" id="SSF88713">
    <property type="entry name" value="Glycoside hydrolase/deacetylase"/>
    <property type="match status" value="1"/>
</dbReference>
<dbReference type="GO" id="GO:0005975">
    <property type="term" value="P:carbohydrate metabolic process"/>
    <property type="evidence" value="ECO:0007669"/>
    <property type="project" value="InterPro"/>
</dbReference>
<dbReference type="PROSITE" id="PS51677">
    <property type="entry name" value="NODB"/>
    <property type="match status" value="1"/>
</dbReference>
<dbReference type="PANTHER" id="PTHR34216:SF3">
    <property type="entry name" value="POLY-BETA-1,6-N-ACETYL-D-GLUCOSAMINE N-DEACETYLASE"/>
    <property type="match status" value="1"/>
</dbReference>
<dbReference type="GO" id="GO:0016810">
    <property type="term" value="F:hydrolase activity, acting on carbon-nitrogen (but not peptide) bonds"/>
    <property type="evidence" value="ECO:0007669"/>
    <property type="project" value="InterPro"/>
</dbReference>
<keyword evidence="2" id="KW-0732">Signal</keyword>
<gene>
    <name evidence="4" type="ORF">SAMN04488113_1077</name>
</gene>
<dbReference type="EMBL" id="FNYW01000007">
    <property type="protein sequence ID" value="SEI63878.1"/>
    <property type="molecule type" value="Genomic_DNA"/>
</dbReference>
<dbReference type="AlphaFoldDB" id="A0A1H6S6X9"/>
<dbReference type="PANTHER" id="PTHR34216">
    <property type="match status" value="1"/>
</dbReference>
<comment type="subcellular location">
    <subcellularLocation>
        <location evidence="1">Secreted</location>
    </subcellularLocation>
</comment>
<keyword evidence="5" id="KW-1185">Reference proteome</keyword>
<evidence type="ECO:0000313" key="4">
    <source>
        <dbReference type="EMBL" id="SEI63878.1"/>
    </source>
</evidence>
<reference evidence="5" key="1">
    <citation type="submission" date="2016-10" db="EMBL/GenBank/DDBJ databases">
        <authorList>
            <person name="Varghese N."/>
            <person name="Submissions S."/>
        </authorList>
    </citation>
    <scope>NUCLEOTIDE SEQUENCE [LARGE SCALE GENOMIC DNA]</scope>
    <source>
        <strain evidence="5">DSM 25751</strain>
    </source>
</reference>
<organism evidence="4 5">
    <name type="scientific">Alkalibacterium gilvum</name>
    <dbReference type="NCBI Taxonomy" id="1130080"/>
    <lineage>
        <taxon>Bacteria</taxon>
        <taxon>Bacillati</taxon>
        <taxon>Bacillota</taxon>
        <taxon>Bacilli</taxon>
        <taxon>Lactobacillales</taxon>
        <taxon>Carnobacteriaceae</taxon>
        <taxon>Alkalibacterium</taxon>
    </lineage>
</organism>
<dbReference type="Proteomes" id="UP000198564">
    <property type="component" value="Unassembled WGS sequence"/>
</dbReference>